<comment type="caution">
    <text evidence="10">The sequence shown here is derived from an EMBL/GenBank/DDBJ whole genome shotgun (WGS) entry which is preliminary data.</text>
</comment>
<dbReference type="SUPFAM" id="SSF102829">
    <property type="entry name" value="Cell division protein ZapA-like"/>
    <property type="match status" value="1"/>
</dbReference>
<sequence length="85" mass="10121">MRVYIFDKEYNLRANKNEDYLKGIAGYVERRVREIASSAPQKSKEEISILTCLNIADELHRERDKNKKAKQRIQQLVERVKKEVK</sequence>
<comment type="subunit">
    <text evidence="8">Homodimer. Interacts with FtsZ.</text>
</comment>
<evidence type="ECO:0000256" key="7">
    <source>
        <dbReference type="ARBA" id="ARBA00024910"/>
    </source>
</evidence>
<dbReference type="GO" id="GO:0000921">
    <property type="term" value="P:septin ring assembly"/>
    <property type="evidence" value="ECO:0007669"/>
    <property type="project" value="TreeGrafter"/>
</dbReference>
<dbReference type="GO" id="GO:0032153">
    <property type="term" value="C:cell division site"/>
    <property type="evidence" value="ECO:0007669"/>
    <property type="project" value="TreeGrafter"/>
</dbReference>
<dbReference type="EMBL" id="LAZR01004645">
    <property type="protein sequence ID" value="KKN06782.1"/>
    <property type="molecule type" value="Genomic_DNA"/>
</dbReference>
<evidence type="ECO:0000256" key="9">
    <source>
        <dbReference type="ARBA" id="ARBA00033158"/>
    </source>
</evidence>
<dbReference type="PANTHER" id="PTHR34981">
    <property type="entry name" value="CELL DIVISION PROTEIN ZAPA"/>
    <property type="match status" value="1"/>
</dbReference>
<evidence type="ECO:0000256" key="3">
    <source>
        <dbReference type="ARBA" id="ARBA00022490"/>
    </source>
</evidence>
<name>A0A0F9N4S9_9ZZZZ</name>
<accession>A0A0F9N4S9</accession>
<protein>
    <recommendedName>
        <fullName evidence="2">Cell division protein ZapA</fullName>
    </recommendedName>
    <alternativeName>
        <fullName evidence="9">Z ring-associated protein ZapA</fullName>
    </alternativeName>
</protein>
<gene>
    <name evidence="10" type="ORF">LCGC14_1073720</name>
</gene>
<dbReference type="InterPro" id="IPR036192">
    <property type="entry name" value="Cell_div_ZapA-like_sf"/>
</dbReference>
<dbReference type="Gene3D" id="6.10.250.790">
    <property type="match status" value="1"/>
</dbReference>
<dbReference type="GO" id="GO:0005829">
    <property type="term" value="C:cytosol"/>
    <property type="evidence" value="ECO:0007669"/>
    <property type="project" value="TreeGrafter"/>
</dbReference>
<proteinExistence type="predicted"/>
<evidence type="ECO:0000256" key="1">
    <source>
        <dbReference type="ARBA" id="ARBA00004496"/>
    </source>
</evidence>
<dbReference type="GO" id="GO:0000917">
    <property type="term" value="P:division septum assembly"/>
    <property type="evidence" value="ECO:0007669"/>
    <property type="project" value="UniProtKB-KW"/>
</dbReference>
<keyword evidence="6" id="KW-0131">Cell cycle</keyword>
<dbReference type="PANTHER" id="PTHR34981:SF1">
    <property type="entry name" value="CELL DIVISION PROTEIN ZAPA"/>
    <property type="match status" value="1"/>
</dbReference>
<comment type="subcellular location">
    <subcellularLocation>
        <location evidence="1">Cytoplasm</location>
    </subcellularLocation>
</comment>
<evidence type="ECO:0000256" key="4">
    <source>
        <dbReference type="ARBA" id="ARBA00022618"/>
    </source>
</evidence>
<evidence type="ECO:0000256" key="2">
    <source>
        <dbReference type="ARBA" id="ARBA00015195"/>
    </source>
</evidence>
<evidence type="ECO:0000256" key="6">
    <source>
        <dbReference type="ARBA" id="ARBA00023306"/>
    </source>
</evidence>
<dbReference type="GO" id="GO:0043093">
    <property type="term" value="P:FtsZ-dependent cytokinesis"/>
    <property type="evidence" value="ECO:0007669"/>
    <property type="project" value="TreeGrafter"/>
</dbReference>
<keyword evidence="5" id="KW-0717">Septation</keyword>
<comment type="function">
    <text evidence="7">Activator of cell division through the inhibition of FtsZ GTPase activity, therefore promoting FtsZ assembly into bundles of protofilaments necessary for the formation of the division Z ring. It is recruited early at mid-cell but it is not essential for cell division.</text>
</comment>
<dbReference type="InterPro" id="IPR053712">
    <property type="entry name" value="Bac_CellDiv_Activator"/>
</dbReference>
<dbReference type="AlphaFoldDB" id="A0A0F9N4S9"/>
<dbReference type="Pfam" id="PF05164">
    <property type="entry name" value="ZapA"/>
    <property type="match status" value="1"/>
</dbReference>
<dbReference type="InterPro" id="IPR007838">
    <property type="entry name" value="Cell_div_ZapA-like"/>
</dbReference>
<organism evidence="10">
    <name type="scientific">marine sediment metagenome</name>
    <dbReference type="NCBI Taxonomy" id="412755"/>
    <lineage>
        <taxon>unclassified sequences</taxon>
        <taxon>metagenomes</taxon>
        <taxon>ecological metagenomes</taxon>
    </lineage>
</organism>
<evidence type="ECO:0000256" key="5">
    <source>
        <dbReference type="ARBA" id="ARBA00023210"/>
    </source>
</evidence>
<dbReference type="GO" id="GO:0030428">
    <property type="term" value="C:cell septum"/>
    <property type="evidence" value="ECO:0007669"/>
    <property type="project" value="TreeGrafter"/>
</dbReference>
<keyword evidence="4" id="KW-0132">Cell division</keyword>
<keyword evidence="3" id="KW-0963">Cytoplasm</keyword>
<reference evidence="10" key="1">
    <citation type="journal article" date="2015" name="Nature">
        <title>Complex archaea that bridge the gap between prokaryotes and eukaryotes.</title>
        <authorList>
            <person name="Spang A."/>
            <person name="Saw J.H."/>
            <person name="Jorgensen S.L."/>
            <person name="Zaremba-Niedzwiedzka K."/>
            <person name="Martijn J."/>
            <person name="Lind A.E."/>
            <person name="van Eijk R."/>
            <person name="Schleper C."/>
            <person name="Guy L."/>
            <person name="Ettema T.J."/>
        </authorList>
    </citation>
    <scope>NUCLEOTIDE SEQUENCE</scope>
</reference>
<evidence type="ECO:0000256" key="8">
    <source>
        <dbReference type="ARBA" id="ARBA00026068"/>
    </source>
</evidence>
<evidence type="ECO:0000313" key="10">
    <source>
        <dbReference type="EMBL" id="KKN06782.1"/>
    </source>
</evidence>